<name>A0A8K1CS28_PYTOL</name>
<feature type="region of interest" description="Disordered" evidence="8">
    <location>
        <begin position="89"/>
        <end position="129"/>
    </location>
</feature>
<dbReference type="AlphaFoldDB" id="A0A8K1CS28"/>
<evidence type="ECO:0000256" key="7">
    <source>
        <dbReference type="ARBA" id="ARBA00023242"/>
    </source>
</evidence>
<dbReference type="OrthoDB" id="438553at2759"/>
<comment type="similarity">
    <text evidence="2">Belongs to the ZC3H14 family.</text>
</comment>
<evidence type="ECO:0000256" key="5">
    <source>
        <dbReference type="ARBA" id="ARBA00022771"/>
    </source>
</evidence>
<evidence type="ECO:0000313" key="10">
    <source>
        <dbReference type="Proteomes" id="UP000794436"/>
    </source>
</evidence>
<evidence type="ECO:0000313" key="9">
    <source>
        <dbReference type="EMBL" id="TMW68209.1"/>
    </source>
</evidence>
<dbReference type="Gene3D" id="1.10.340.40">
    <property type="entry name" value="Nuclear abundant poly(A) RNA-bind protein 2, N-terminal domain"/>
    <property type="match status" value="1"/>
</dbReference>
<keyword evidence="7" id="KW-0539">Nucleus</keyword>
<dbReference type="InterPro" id="IPR043094">
    <property type="entry name" value="Nab2/ZC3H14_N_sf"/>
</dbReference>
<gene>
    <name evidence="9" type="ORF">Poli38472_007881</name>
</gene>
<dbReference type="GO" id="GO:0008270">
    <property type="term" value="F:zinc ion binding"/>
    <property type="evidence" value="ECO:0007669"/>
    <property type="project" value="UniProtKB-KW"/>
</dbReference>
<dbReference type="GO" id="GO:0005634">
    <property type="term" value="C:nucleus"/>
    <property type="evidence" value="ECO:0007669"/>
    <property type="project" value="UniProtKB-SubCell"/>
</dbReference>
<evidence type="ECO:0000256" key="4">
    <source>
        <dbReference type="ARBA" id="ARBA00022737"/>
    </source>
</evidence>
<dbReference type="GO" id="GO:0043488">
    <property type="term" value="P:regulation of mRNA stability"/>
    <property type="evidence" value="ECO:0007669"/>
    <property type="project" value="InterPro"/>
</dbReference>
<feature type="region of interest" description="Disordered" evidence="8">
    <location>
        <begin position="367"/>
        <end position="498"/>
    </location>
</feature>
<feature type="compositionally biased region" description="Polar residues" evidence="8">
    <location>
        <begin position="187"/>
        <end position="197"/>
    </location>
</feature>
<evidence type="ECO:0000256" key="8">
    <source>
        <dbReference type="SAM" id="MobiDB-lite"/>
    </source>
</evidence>
<feature type="compositionally biased region" description="Acidic residues" evidence="8">
    <location>
        <begin position="101"/>
        <end position="116"/>
    </location>
</feature>
<feature type="compositionally biased region" description="Basic and acidic residues" evidence="8">
    <location>
        <begin position="285"/>
        <end position="297"/>
    </location>
</feature>
<keyword evidence="6" id="KW-0862">Zinc</keyword>
<keyword evidence="3" id="KW-0479">Metal-binding</keyword>
<feature type="compositionally biased region" description="Basic and acidic residues" evidence="8">
    <location>
        <begin position="258"/>
        <end position="274"/>
    </location>
</feature>
<accession>A0A8K1CS28</accession>
<organism evidence="9 10">
    <name type="scientific">Pythium oligandrum</name>
    <name type="common">Mycoparasitic fungus</name>
    <dbReference type="NCBI Taxonomy" id="41045"/>
    <lineage>
        <taxon>Eukaryota</taxon>
        <taxon>Sar</taxon>
        <taxon>Stramenopiles</taxon>
        <taxon>Oomycota</taxon>
        <taxon>Peronosporomycetes</taxon>
        <taxon>Pythiales</taxon>
        <taxon>Pythiaceae</taxon>
        <taxon>Pythium</taxon>
    </lineage>
</organism>
<dbReference type="PANTHER" id="PTHR14738:SF29">
    <property type="entry name" value="ZINC FINGER CCCH DOMAIN-CONTAINING PROTEIN 14"/>
    <property type="match status" value="1"/>
</dbReference>
<feature type="compositionally biased region" description="Pro residues" evidence="8">
    <location>
        <begin position="342"/>
        <end position="355"/>
    </location>
</feature>
<evidence type="ECO:0008006" key="11">
    <source>
        <dbReference type="Google" id="ProtNLM"/>
    </source>
</evidence>
<dbReference type="GO" id="GO:0008143">
    <property type="term" value="F:poly(A) binding"/>
    <property type="evidence" value="ECO:0007669"/>
    <property type="project" value="InterPro"/>
</dbReference>
<dbReference type="PANTHER" id="PTHR14738">
    <property type="entry name" value="ZINC FINGER CCCH DOMAIN-CONTAINING PROTEIN 14"/>
    <property type="match status" value="1"/>
</dbReference>
<comment type="subcellular location">
    <subcellularLocation>
        <location evidence="1">Nucleus</location>
    </subcellularLocation>
</comment>
<dbReference type="InterPro" id="IPR040366">
    <property type="entry name" value="Nab2/ZC3H14"/>
</dbReference>
<feature type="compositionally biased region" description="Pro residues" evidence="8">
    <location>
        <begin position="375"/>
        <end position="384"/>
    </location>
</feature>
<reference evidence="9" key="1">
    <citation type="submission" date="2019-03" db="EMBL/GenBank/DDBJ databases">
        <title>Long read genome sequence of the mycoparasitic Pythium oligandrum ATCC 38472 isolated from sugarbeet rhizosphere.</title>
        <authorList>
            <person name="Gaulin E."/>
        </authorList>
    </citation>
    <scope>NUCLEOTIDE SEQUENCE</scope>
    <source>
        <strain evidence="9">ATCC 38472_TT</strain>
    </source>
</reference>
<evidence type="ECO:0000256" key="6">
    <source>
        <dbReference type="ARBA" id="ARBA00022833"/>
    </source>
</evidence>
<sequence length="498" mass="53681">MYPTEYVFSTTLTPELKEEIQNRTRVRLSEILGIEVDDVMAQYVLVMIGNKKSMGQIAQDLVDFIGDEQAQQFVQWLSSDLPTLEATQAPTEATQAASTTADDDLEPPSLEGEEVEDAHSTPAQPAKRVVSLKGISATTAPPVAEKKVVSLSGKSGTIRTLSSHTDDMKAIMARRSQRFGVPEPKSTPAQDKTSENNGGRGTKRKANDKESTESSAHGKRPGSGGRLTQLLGPPVNVDQAELDARDSLLANKRKKTGRRDDRSNRSDQENHSDGDGNAGRRQNRRRQEGDKPDRPSRDGSNSAPPLPPGSPSDGRPGRDGGHHGNQPPHGGFRGPPGYGGYPPGPYGHPMFYPPPYGGMPPFGMGYPPHGMPRGPYMPPMPHGPPKYNQGPRGPRPSFQNRKWVNPNAAKTEEGEAGAAGADAANDTETSTNEAGAAGAALNPRAQTFAPRNPYFSSQMRPRFQNKTWVRQDPAQEQELSASLPQTPPQEQVGEASAQ</sequence>
<evidence type="ECO:0000256" key="1">
    <source>
        <dbReference type="ARBA" id="ARBA00004123"/>
    </source>
</evidence>
<keyword evidence="10" id="KW-1185">Reference proteome</keyword>
<evidence type="ECO:0000256" key="3">
    <source>
        <dbReference type="ARBA" id="ARBA00022723"/>
    </source>
</evidence>
<dbReference type="Proteomes" id="UP000794436">
    <property type="component" value="Unassembled WGS sequence"/>
</dbReference>
<dbReference type="EMBL" id="SPLM01000003">
    <property type="protein sequence ID" value="TMW68209.1"/>
    <property type="molecule type" value="Genomic_DNA"/>
</dbReference>
<feature type="compositionally biased region" description="Polar residues" evidence="8">
    <location>
        <begin position="454"/>
        <end position="468"/>
    </location>
</feature>
<feature type="compositionally biased region" description="Gly residues" evidence="8">
    <location>
        <begin position="331"/>
        <end position="341"/>
    </location>
</feature>
<feature type="region of interest" description="Disordered" evidence="8">
    <location>
        <begin position="146"/>
        <end position="355"/>
    </location>
</feature>
<dbReference type="GO" id="GO:0005737">
    <property type="term" value="C:cytoplasm"/>
    <property type="evidence" value="ECO:0007669"/>
    <property type="project" value="TreeGrafter"/>
</dbReference>
<keyword evidence="5" id="KW-0863">Zinc-finger</keyword>
<evidence type="ECO:0000256" key="2">
    <source>
        <dbReference type="ARBA" id="ARBA00008423"/>
    </source>
</evidence>
<feature type="compositionally biased region" description="Low complexity" evidence="8">
    <location>
        <begin position="89"/>
        <end position="100"/>
    </location>
</feature>
<protein>
    <recommendedName>
        <fullName evidence="11">PWI domain-containing protein</fullName>
    </recommendedName>
</protein>
<feature type="compositionally biased region" description="Polar residues" evidence="8">
    <location>
        <begin position="152"/>
        <end position="163"/>
    </location>
</feature>
<proteinExistence type="inferred from homology"/>
<keyword evidence="4" id="KW-0677">Repeat</keyword>
<comment type="caution">
    <text evidence="9">The sequence shown here is derived from an EMBL/GenBank/DDBJ whole genome shotgun (WGS) entry which is preliminary data.</text>
</comment>
<feature type="compositionally biased region" description="Low complexity" evidence="8">
    <location>
        <begin position="416"/>
        <end position="440"/>
    </location>
</feature>